<feature type="domain" description="OmpR/PhoB-type" evidence="9">
    <location>
        <begin position="122"/>
        <end position="216"/>
    </location>
</feature>
<dbReference type="InterPro" id="IPR001867">
    <property type="entry name" value="OmpR/PhoB-type_DNA-bd"/>
</dbReference>
<dbReference type="PROSITE" id="PS50110">
    <property type="entry name" value="RESPONSE_REGULATORY"/>
    <property type="match status" value="1"/>
</dbReference>
<dbReference type="Gene3D" id="1.10.10.10">
    <property type="entry name" value="Winged helix-like DNA-binding domain superfamily/Winged helix DNA-binding domain"/>
    <property type="match status" value="1"/>
</dbReference>
<dbReference type="AlphaFoldDB" id="A0A658R552"/>
<dbReference type="Pfam" id="PF00486">
    <property type="entry name" value="Trans_reg_C"/>
    <property type="match status" value="1"/>
</dbReference>
<keyword evidence="3" id="KW-0805">Transcription regulation</keyword>
<dbReference type="EMBL" id="FCNV02000022">
    <property type="protein sequence ID" value="SAL51686.1"/>
    <property type="molecule type" value="Genomic_DNA"/>
</dbReference>
<evidence type="ECO:0000256" key="5">
    <source>
        <dbReference type="ARBA" id="ARBA00023163"/>
    </source>
</evidence>
<dbReference type="PANTHER" id="PTHR48111">
    <property type="entry name" value="REGULATOR OF RPOS"/>
    <property type="match status" value="1"/>
</dbReference>
<comment type="caution">
    <text evidence="10">The sequence shown here is derived from an EMBL/GenBank/DDBJ whole genome shotgun (WGS) entry which is preliminary data.</text>
</comment>
<evidence type="ECO:0000256" key="7">
    <source>
        <dbReference type="PROSITE-ProRule" id="PRU01091"/>
    </source>
</evidence>
<dbReference type="GO" id="GO:0005829">
    <property type="term" value="C:cytosol"/>
    <property type="evidence" value="ECO:0007669"/>
    <property type="project" value="TreeGrafter"/>
</dbReference>
<evidence type="ECO:0000256" key="4">
    <source>
        <dbReference type="ARBA" id="ARBA00023125"/>
    </source>
</evidence>
<dbReference type="Gene3D" id="3.40.50.2300">
    <property type="match status" value="1"/>
</dbReference>
<proteinExistence type="predicted"/>
<dbReference type="GO" id="GO:0000976">
    <property type="term" value="F:transcription cis-regulatory region binding"/>
    <property type="evidence" value="ECO:0007669"/>
    <property type="project" value="TreeGrafter"/>
</dbReference>
<feature type="domain" description="Response regulatory" evidence="8">
    <location>
        <begin position="2"/>
        <end position="115"/>
    </location>
</feature>
<keyword evidence="11" id="KW-1185">Reference proteome</keyword>
<keyword evidence="5" id="KW-0804">Transcription</keyword>
<dbReference type="CDD" id="cd00383">
    <property type="entry name" value="trans_reg_C"/>
    <property type="match status" value="1"/>
</dbReference>
<dbReference type="Proteomes" id="UP000198263">
    <property type="component" value="Unassembled WGS sequence"/>
</dbReference>
<evidence type="ECO:0000313" key="11">
    <source>
        <dbReference type="Proteomes" id="UP000198263"/>
    </source>
</evidence>
<evidence type="ECO:0000259" key="9">
    <source>
        <dbReference type="PROSITE" id="PS51755"/>
    </source>
</evidence>
<dbReference type="PROSITE" id="PS51755">
    <property type="entry name" value="OMPR_PHOB"/>
    <property type="match status" value="1"/>
</dbReference>
<dbReference type="GO" id="GO:0032993">
    <property type="term" value="C:protein-DNA complex"/>
    <property type="evidence" value="ECO:0007669"/>
    <property type="project" value="TreeGrafter"/>
</dbReference>
<dbReference type="SMART" id="SM00448">
    <property type="entry name" value="REC"/>
    <property type="match status" value="1"/>
</dbReference>
<reference evidence="10 11" key="1">
    <citation type="submission" date="2016-01" db="EMBL/GenBank/DDBJ databases">
        <authorList>
            <person name="Peeters C."/>
        </authorList>
    </citation>
    <scope>NUCLEOTIDE SEQUENCE [LARGE SCALE GENOMIC DNA]</scope>
    <source>
        <strain evidence="10">LMG 29315</strain>
    </source>
</reference>
<dbReference type="RefSeq" id="WP_087129078.1">
    <property type="nucleotide sequence ID" value="NZ_FCNV02000022.1"/>
</dbReference>
<organism evidence="10 11">
    <name type="scientific">Caballeronia concitans</name>
    <dbReference type="NCBI Taxonomy" id="1777133"/>
    <lineage>
        <taxon>Bacteria</taxon>
        <taxon>Pseudomonadati</taxon>
        <taxon>Pseudomonadota</taxon>
        <taxon>Betaproteobacteria</taxon>
        <taxon>Burkholderiales</taxon>
        <taxon>Burkholderiaceae</taxon>
        <taxon>Caballeronia</taxon>
    </lineage>
</organism>
<accession>A0A658R552</accession>
<dbReference type="InterPro" id="IPR016032">
    <property type="entry name" value="Sig_transdc_resp-reg_C-effctor"/>
</dbReference>
<protein>
    <submittedName>
        <fullName evidence="10">Two-component response regulator</fullName>
    </submittedName>
</protein>
<evidence type="ECO:0000256" key="2">
    <source>
        <dbReference type="ARBA" id="ARBA00023012"/>
    </source>
</evidence>
<feature type="DNA-binding region" description="OmpR/PhoB-type" evidence="7">
    <location>
        <begin position="122"/>
        <end position="216"/>
    </location>
</feature>
<gene>
    <name evidence="10" type="ORF">AWB72_05487</name>
</gene>
<evidence type="ECO:0000256" key="1">
    <source>
        <dbReference type="ARBA" id="ARBA00022553"/>
    </source>
</evidence>
<dbReference type="SUPFAM" id="SSF52172">
    <property type="entry name" value="CheY-like"/>
    <property type="match status" value="1"/>
</dbReference>
<evidence type="ECO:0000256" key="3">
    <source>
        <dbReference type="ARBA" id="ARBA00023015"/>
    </source>
</evidence>
<evidence type="ECO:0000256" key="6">
    <source>
        <dbReference type="PROSITE-ProRule" id="PRU00169"/>
    </source>
</evidence>
<dbReference type="SMART" id="SM00862">
    <property type="entry name" value="Trans_reg_C"/>
    <property type="match status" value="1"/>
</dbReference>
<dbReference type="Pfam" id="PF00072">
    <property type="entry name" value="Response_reg"/>
    <property type="match status" value="1"/>
</dbReference>
<dbReference type="GO" id="GO:0000156">
    <property type="term" value="F:phosphorelay response regulator activity"/>
    <property type="evidence" value="ECO:0007669"/>
    <property type="project" value="TreeGrafter"/>
</dbReference>
<name>A0A658R552_9BURK</name>
<dbReference type="InterPro" id="IPR039420">
    <property type="entry name" value="WalR-like"/>
</dbReference>
<dbReference type="PANTHER" id="PTHR48111:SF1">
    <property type="entry name" value="TWO-COMPONENT RESPONSE REGULATOR ORR33"/>
    <property type="match status" value="1"/>
</dbReference>
<dbReference type="OrthoDB" id="9802426at2"/>
<sequence>MRLLLIADDEQIAETIATALRSMGYIVDCADHSRCSGCSLDNNRPYDLVLIDASHQKARWRDSLTNCRGRNAAVPIIILTEDDEFQSSVSDAAADDYLVKPFDLYQLAATVQSLLRRNGPRLCPWRHGELELDVASHEVKRADVTLDVTPLEFNLLALLMEAPTRVLRRDELHAKLLEWGCDTSSSTVEQLIEDARSKIGAEEIVTVRGVGYRLKAGRQATLRL</sequence>
<feature type="modified residue" description="4-aspartylphosphate" evidence="6">
    <location>
        <position position="52"/>
    </location>
</feature>
<dbReference type="InterPro" id="IPR001789">
    <property type="entry name" value="Sig_transdc_resp-reg_receiver"/>
</dbReference>
<keyword evidence="4 7" id="KW-0238">DNA-binding</keyword>
<dbReference type="GO" id="GO:0006355">
    <property type="term" value="P:regulation of DNA-templated transcription"/>
    <property type="evidence" value="ECO:0007669"/>
    <property type="project" value="InterPro"/>
</dbReference>
<evidence type="ECO:0000313" key="10">
    <source>
        <dbReference type="EMBL" id="SAL51686.1"/>
    </source>
</evidence>
<keyword evidence="1 6" id="KW-0597">Phosphoprotein</keyword>
<dbReference type="InterPro" id="IPR011006">
    <property type="entry name" value="CheY-like_superfamily"/>
</dbReference>
<keyword evidence="2" id="KW-0902">Two-component regulatory system</keyword>
<dbReference type="InterPro" id="IPR036388">
    <property type="entry name" value="WH-like_DNA-bd_sf"/>
</dbReference>
<evidence type="ECO:0000259" key="8">
    <source>
        <dbReference type="PROSITE" id="PS50110"/>
    </source>
</evidence>
<dbReference type="SUPFAM" id="SSF46894">
    <property type="entry name" value="C-terminal effector domain of the bipartite response regulators"/>
    <property type="match status" value="1"/>
</dbReference>